<dbReference type="HOGENOM" id="CLU_2736542_0_0_6"/>
<dbReference type="AlphaFoldDB" id="Q7N9Q8"/>
<evidence type="ECO:0000313" key="1">
    <source>
        <dbReference type="EMBL" id="CAE12551.1"/>
    </source>
</evidence>
<protein>
    <submittedName>
        <fullName evidence="1">Photorhabdus luminescens subsp. laumondii TTO1 complete genome segment 1/17</fullName>
    </submittedName>
</protein>
<name>Q7N9Q8_PHOLL</name>
<dbReference type="KEGG" id="plu:plu0256"/>
<organism evidence="1 2">
    <name type="scientific">Photorhabdus laumondii subsp. laumondii (strain DSM 15139 / CIP 105565 / TT01)</name>
    <name type="common">Photorhabdus luminescens subsp. laumondii</name>
    <dbReference type="NCBI Taxonomy" id="243265"/>
    <lineage>
        <taxon>Bacteria</taxon>
        <taxon>Pseudomonadati</taxon>
        <taxon>Pseudomonadota</taxon>
        <taxon>Gammaproteobacteria</taxon>
        <taxon>Enterobacterales</taxon>
        <taxon>Morganellaceae</taxon>
        <taxon>Photorhabdus</taxon>
    </lineage>
</organism>
<reference evidence="2" key="1">
    <citation type="journal article" date="2003" name="Nat. Biotechnol.">
        <title>The genome sequence of the entomopathogenic bacterium Photorhabdus luminescens.</title>
        <authorList>
            <person name="Duchaud E."/>
            <person name="Rusniok C."/>
            <person name="Frangeul L."/>
            <person name="Buchrieser C."/>
            <person name="Givaudan A."/>
            <person name="Taourit S."/>
            <person name="Bocs S."/>
            <person name="Boursaux-Eude C."/>
            <person name="Chandler M."/>
            <person name="Charles J.-F."/>
            <person name="Dassa E."/>
            <person name="Derose R."/>
            <person name="Derzelle S."/>
            <person name="Freyssinet G."/>
            <person name="Gaudriault S."/>
            <person name="Medigue C."/>
            <person name="Lanois A."/>
            <person name="Powell K."/>
            <person name="Siguier P."/>
            <person name="Vincent R."/>
            <person name="Wingate V."/>
            <person name="Zouine M."/>
            <person name="Glaser P."/>
            <person name="Boemare N."/>
            <person name="Danchin A."/>
            <person name="Kunst F."/>
        </authorList>
    </citation>
    <scope>NUCLEOTIDE SEQUENCE [LARGE SCALE GENOMIC DNA]</scope>
    <source>
        <strain evidence="2">DSM 15139 / CIP 105565 / TT01</strain>
    </source>
</reference>
<dbReference type="Proteomes" id="UP000002514">
    <property type="component" value="Chromosome"/>
</dbReference>
<dbReference type="EMBL" id="BX571859">
    <property type="protein sequence ID" value="CAE12551.1"/>
    <property type="molecule type" value="Genomic_DNA"/>
</dbReference>
<sequence>MSCLALLYLCFTIKKSFCFYRHPLTLAFTDEECLNNINERQFTRAIWFRNDYQLVSEKLRYSGLKAHSEYD</sequence>
<accession>Q7N9Q8</accession>
<keyword evidence="2" id="KW-1185">Reference proteome</keyword>
<evidence type="ECO:0000313" key="2">
    <source>
        <dbReference type="Proteomes" id="UP000002514"/>
    </source>
</evidence>
<proteinExistence type="predicted"/>
<gene>
    <name evidence="1" type="ordered locus">plu0256</name>
</gene>